<organism evidence="1 2">
    <name type="scientific">Geodia barretti</name>
    <name type="common">Barrett's horny sponge</name>
    <dbReference type="NCBI Taxonomy" id="519541"/>
    <lineage>
        <taxon>Eukaryota</taxon>
        <taxon>Metazoa</taxon>
        <taxon>Porifera</taxon>
        <taxon>Demospongiae</taxon>
        <taxon>Heteroscleromorpha</taxon>
        <taxon>Tetractinellida</taxon>
        <taxon>Astrophorina</taxon>
        <taxon>Geodiidae</taxon>
        <taxon>Geodia</taxon>
    </lineage>
</organism>
<feature type="non-terminal residue" evidence="1">
    <location>
        <position position="1"/>
    </location>
</feature>
<keyword evidence="2" id="KW-1185">Reference proteome</keyword>
<protein>
    <submittedName>
        <fullName evidence="1">Uncharacterized protein</fullName>
    </submittedName>
</protein>
<gene>
    <name evidence="1" type="ORF">GBAR_LOCUS9891</name>
</gene>
<evidence type="ECO:0000313" key="1">
    <source>
        <dbReference type="EMBL" id="CAI8016069.1"/>
    </source>
</evidence>
<accession>A0AA35RRV7</accession>
<reference evidence="1" key="1">
    <citation type="submission" date="2023-03" db="EMBL/GenBank/DDBJ databases">
        <authorList>
            <person name="Steffen K."/>
            <person name="Cardenas P."/>
        </authorList>
    </citation>
    <scope>NUCLEOTIDE SEQUENCE</scope>
</reference>
<dbReference type="Proteomes" id="UP001174909">
    <property type="component" value="Unassembled WGS sequence"/>
</dbReference>
<sequence length="375" mass="39583">RAHGLEQQLSSIAAAATRAAERACAGDRVWILSDEEGFVSELQHRASGLMMMKGIPGGEDLELDDAVSAGDVVLAGTQDNATERQGALLDGLAERGVAVTLIGSAHSPLRPKAAAFVDTGLPAGSAPVLPYGDATVCPLASVLNISAGWLWSIELANACASLGKAPVFLMSGGLATGRDRNQQHEGKAFHDPGEYTIVPSPAGQKGRELLSEWLRCLVGIRATELGRIAEIGAVAAATRAAGHSVWCASIGHNLHAQRGLAGDPGFFRLIFPERGEKADLQAGDFFIFNGYYTFPDDELPAARATVERSAWILGGKEIETIYPHPGEIHVNAYWRYGDASINLPGYDVRVVPPSGVLTTAMLWLLHAAAADHIPA</sequence>
<dbReference type="Gene3D" id="3.40.50.10490">
    <property type="entry name" value="Glucose-6-phosphate isomerase like protein, domain 1"/>
    <property type="match status" value="1"/>
</dbReference>
<evidence type="ECO:0000313" key="2">
    <source>
        <dbReference type="Proteomes" id="UP001174909"/>
    </source>
</evidence>
<name>A0AA35RRV7_GEOBA</name>
<dbReference type="AlphaFoldDB" id="A0AA35RRV7"/>
<dbReference type="EMBL" id="CASHTH010001492">
    <property type="protein sequence ID" value="CAI8016069.1"/>
    <property type="molecule type" value="Genomic_DNA"/>
</dbReference>
<comment type="caution">
    <text evidence="1">The sequence shown here is derived from an EMBL/GenBank/DDBJ whole genome shotgun (WGS) entry which is preliminary data.</text>
</comment>
<proteinExistence type="predicted"/>